<feature type="region of interest" description="Disordered" evidence="1">
    <location>
        <begin position="23"/>
        <end position="58"/>
    </location>
</feature>
<evidence type="ECO:0000313" key="3">
    <source>
        <dbReference type="EMBL" id="CDX62360.1"/>
    </source>
</evidence>
<reference evidence="4" key="1">
    <citation type="submission" date="2014-08" db="EMBL/GenBank/DDBJ databases">
        <authorList>
            <person name="Moulin L."/>
        </authorList>
    </citation>
    <scope>NUCLEOTIDE SEQUENCE [LARGE SCALE GENOMIC DNA]</scope>
</reference>
<accession>A0A090GCJ6</accession>
<evidence type="ECO:0000313" key="5">
    <source>
        <dbReference type="Proteomes" id="UP000046122"/>
    </source>
</evidence>
<protein>
    <submittedName>
        <fullName evidence="3">Uncharacterized protein</fullName>
    </submittedName>
</protein>
<feature type="compositionally biased region" description="Basic residues" evidence="1">
    <location>
        <begin position="132"/>
        <end position="142"/>
    </location>
</feature>
<evidence type="ECO:0000313" key="4">
    <source>
        <dbReference type="Proteomes" id="UP000045285"/>
    </source>
</evidence>
<feature type="region of interest" description="Disordered" evidence="1">
    <location>
        <begin position="132"/>
        <end position="162"/>
    </location>
</feature>
<proteinExistence type="predicted"/>
<dbReference type="Proteomes" id="UP000045285">
    <property type="component" value="Unassembled WGS sequence"/>
</dbReference>
<dbReference type="EMBL" id="CCNE01000065">
    <property type="protein sequence ID" value="CDX62360.1"/>
    <property type="molecule type" value="Genomic_DNA"/>
</dbReference>
<reference evidence="3 5" key="2">
    <citation type="submission" date="2014-08" db="EMBL/GenBank/DDBJ databases">
        <authorList>
            <person name="Moulin Lionel"/>
        </authorList>
    </citation>
    <scope>NUCLEOTIDE SEQUENCE [LARGE SCALE GENOMIC DNA]</scope>
</reference>
<dbReference type="AlphaFoldDB" id="A0A090GCJ6"/>
<name>A0A090GCJ6_MESPL</name>
<keyword evidence="4" id="KW-1185">Reference proteome</keyword>
<organism evidence="3 5">
    <name type="scientific">Mesorhizobium plurifarium</name>
    <dbReference type="NCBI Taxonomy" id="69974"/>
    <lineage>
        <taxon>Bacteria</taxon>
        <taxon>Pseudomonadati</taxon>
        <taxon>Pseudomonadota</taxon>
        <taxon>Alphaproteobacteria</taxon>
        <taxon>Hyphomicrobiales</taxon>
        <taxon>Phyllobacteriaceae</taxon>
        <taxon>Mesorhizobium</taxon>
    </lineage>
</organism>
<evidence type="ECO:0000313" key="2">
    <source>
        <dbReference type="EMBL" id="CDX27864.1"/>
    </source>
</evidence>
<dbReference type="EMBL" id="CCMZ01000067">
    <property type="protein sequence ID" value="CDX27864.1"/>
    <property type="molecule type" value="Genomic_DNA"/>
</dbReference>
<evidence type="ECO:0000256" key="1">
    <source>
        <dbReference type="SAM" id="MobiDB-lite"/>
    </source>
</evidence>
<gene>
    <name evidence="2" type="ORF">MPL3356_70304</name>
    <name evidence="3" type="ORF">MPL3365_70423</name>
</gene>
<sequence>MRIVEINREPILANRWQRIARTTDNPELENARAQPRRRPVGQLDDPNPSVGTGAQRDFDAERLSRRLVRRHRLDGMACKDGLAIHLFHAIGLHSSNPHPQFGRPRGRAKLHLIFCAMLARPRRSRRVSHRLIGRRGRRPAARRRSEPQRLSRGMSRPRREIPSLSLQQWNITAGGWFGARRLPRRHRGPSR</sequence>
<dbReference type="Proteomes" id="UP000046122">
    <property type="component" value="Unassembled WGS sequence"/>
</dbReference>